<evidence type="ECO:0000313" key="1">
    <source>
        <dbReference type="EMBL" id="MDR6941884.1"/>
    </source>
</evidence>
<gene>
    <name evidence="1" type="ORF">J2W55_001726</name>
</gene>
<organism evidence="1 2">
    <name type="scientific">Mucilaginibacter pocheonensis</name>
    <dbReference type="NCBI Taxonomy" id="398050"/>
    <lineage>
        <taxon>Bacteria</taxon>
        <taxon>Pseudomonadati</taxon>
        <taxon>Bacteroidota</taxon>
        <taxon>Sphingobacteriia</taxon>
        <taxon>Sphingobacteriales</taxon>
        <taxon>Sphingobacteriaceae</taxon>
        <taxon>Mucilaginibacter</taxon>
    </lineage>
</organism>
<keyword evidence="2" id="KW-1185">Reference proteome</keyword>
<dbReference type="InterPro" id="IPR032564">
    <property type="entry name" value="DUF4928"/>
</dbReference>
<evidence type="ECO:0008006" key="3">
    <source>
        <dbReference type="Google" id="ProtNLM"/>
    </source>
</evidence>
<dbReference type="Pfam" id="PF16280">
    <property type="entry name" value="DUF4928"/>
    <property type="match status" value="1"/>
</dbReference>
<accession>A0ABU1T993</accession>
<name>A0ABU1T993_9SPHI</name>
<dbReference type="Proteomes" id="UP001247620">
    <property type="component" value="Unassembled WGS sequence"/>
</dbReference>
<comment type="caution">
    <text evidence="1">The sequence shown here is derived from an EMBL/GenBank/DDBJ whole genome shotgun (WGS) entry which is preliminary data.</text>
</comment>
<proteinExistence type="predicted"/>
<dbReference type="EMBL" id="JAVDUU010000002">
    <property type="protein sequence ID" value="MDR6941884.1"/>
    <property type="molecule type" value="Genomic_DNA"/>
</dbReference>
<sequence>MSTTLHNELDRFYIDHKFNSKGKLSVALVITEHAKKRGLPLDAESLLTDGGGQVYGLGKGAVQSILARHGIDKVLAQEGGRTSRGSIGNMREYVEFLNTFSENELDLIELFWIEKVNIFFSGKPLKIKLDSSQSLRSLIKDLIQQAESRQKESQGVYYVGAILQHLVGAKLDCALGVGHFTHNSFSTSDAQTGRNGDFFIGNVALHVTATPTESVISRCKDNLEKGQRPIIVTTKRGLTLAEGLAENVNLATRIDIFEIEQFIALNLYEFAKFDEQGRTVAISDLVSRYNEVVMQFETDPSLLIEIQ</sequence>
<dbReference type="RefSeq" id="WP_310094321.1">
    <property type="nucleotide sequence ID" value="NZ_JAVDUU010000002.1"/>
</dbReference>
<evidence type="ECO:0000313" key="2">
    <source>
        <dbReference type="Proteomes" id="UP001247620"/>
    </source>
</evidence>
<reference evidence="1 2" key="1">
    <citation type="submission" date="2023-07" db="EMBL/GenBank/DDBJ databases">
        <title>Sorghum-associated microbial communities from plants grown in Nebraska, USA.</title>
        <authorList>
            <person name="Schachtman D."/>
        </authorList>
    </citation>
    <scope>NUCLEOTIDE SEQUENCE [LARGE SCALE GENOMIC DNA]</scope>
    <source>
        <strain evidence="1 2">3262</strain>
    </source>
</reference>
<protein>
    <recommendedName>
        <fullName evidence="3">DUF4928 domain-containing protein</fullName>
    </recommendedName>
</protein>